<feature type="domain" description="Tox-SHH" evidence="2">
    <location>
        <begin position="67"/>
        <end position="118"/>
    </location>
</feature>
<accession>A0A1N7G0X4</accession>
<dbReference type="Pfam" id="PF15652">
    <property type="entry name" value="Tox-SHH"/>
    <property type="match status" value="1"/>
</dbReference>
<feature type="region of interest" description="Disordered" evidence="1">
    <location>
        <begin position="100"/>
        <end position="119"/>
    </location>
</feature>
<name>A0A1N7G0X4_9GAMM</name>
<feature type="region of interest" description="Disordered" evidence="1">
    <location>
        <begin position="43"/>
        <end position="72"/>
    </location>
</feature>
<proteinExistence type="predicted"/>
<evidence type="ECO:0000313" key="3">
    <source>
        <dbReference type="EMBL" id="SIS06195.1"/>
    </source>
</evidence>
<reference evidence="4" key="1">
    <citation type="submission" date="2017-01" db="EMBL/GenBank/DDBJ databases">
        <authorList>
            <person name="Varghese N."/>
            <person name="Submissions S."/>
        </authorList>
    </citation>
    <scope>NUCLEOTIDE SEQUENCE [LARGE SCALE GENOMIC DNA]</scope>
    <source>
        <strain evidence="4">DSM 21768</strain>
    </source>
</reference>
<dbReference type="AlphaFoldDB" id="A0A1N7G0X4"/>
<evidence type="ECO:0000259" key="2">
    <source>
        <dbReference type="Pfam" id="PF15652"/>
    </source>
</evidence>
<organism evidence="3 4">
    <name type="scientific">Moraxella cuniculi DSM 21768</name>
    <dbReference type="NCBI Taxonomy" id="1122245"/>
    <lineage>
        <taxon>Bacteria</taxon>
        <taxon>Pseudomonadati</taxon>
        <taxon>Pseudomonadota</taxon>
        <taxon>Gammaproteobacteria</taxon>
        <taxon>Moraxellales</taxon>
        <taxon>Moraxellaceae</taxon>
        <taxon>Moraxella</taxon>
    </lineage>
</organism>
<dbReference type="Proteomes" id="UP000187495">
    <property type="component" value="Unassembled WGS sequence"/>
</dbReference>
<evidence type="ECO:0000256" key="1">
    <source>
        <dbReference type="SAM" id="MobiDB-lite"/>
    </source>
</evidence>
<evidence type="ECO:0000313" key="4">
    <source>
        <dbReference type="Proteomes" id="UP000187495"/>
    </source>
</evidence>
<dbReference type="Gene3D" id="2.180.10.10">
    <property type="entry name" value="RHS repeat-associated core"/>
    <property type="match status" value="1"/>
</dbReference>
<keyword evidence="4" id="KW-1185">Reference proteome</keyword>
<sequence length="119" mass="13385">MFISRDTIGLLGGNNVFQYADNPIHWVDPWGLSCKAPNGYKTNDVDKHGNLSPQTNRAKGHLNKKDDDQIQSHHPIQNAWAKKKIESYNENDAYGVLLPSSSGMSHAKISVSQRTRRKK</sequence>
<dbReference type="EMBL" id="FTNU01000021">
    <property type="protein sequence ID" value="SIS06195.1"/>
    <property type="molecule type" value="Genomic_DNA"/>
</dbReference>
<protein>
    <submittedName>
        <fullName evidence="3">RHS repeat-associated core domain-containing protein</fullName>
    </submittedName>
</protein>
<dbReference type="InterPro" id="IPR028900">
    <property type="entry name" value="Tox-SHH_dom"/>
</dbReference>
<gene>
    <name evidence="3" type="ORF">SAMN02745664_12117</name>
</gene>